<dbReference type="EMBL" id="CP130612">
    <property type="protein sequence ID" value="WKW10856.1"/>
    <property type="molecule type" value="Genomic_DNA"/>
</dbReference>
<evidence type="ECO:0000256" key="3">
    <source>
        <dbReference type="ARBA" id="ARBA00022448"/>
    </source>
</evidence>
<evidence type="ECO:0000313" key="10">
    <source>
        <dbReference type="EMBL" id="WKW13765.1"/>
    </source>
</evidence>
<dbReference type="GO" id="GO:0015562">
    <property type="term" value="F:efflux transmembrane transporter activity"/>
    <property type="evidence" value="ECO:0007669"/>
    <property type="project" value="InterPro"/>
</dbReference>
<dbReference type="RefSeq" id="WP_367886566.1">
    <property type="nucleotide sequence ID" value="NZ_CP130612.1"/>
</dbReference>
<name>A0AA49JX40_9BACT</name>
<keyword evidence="7" id="KW-0998">Cell outer membrane</keyword>
<comment type="similarity">
    <text evidence="2">Belongs to the outer membrane factor (OMF) (TC 1.B.17) family.</text>
</comment>
<gene>
    <name evidence="9" type="ORF">Strain138_000088</name>
    <name evidence="10" type="ORF">Strain318_000088</name>
</gene>
<evidence type="ECO:0000256" key="1">
    <source>
        <dbReference type="ARBA" id="ARBA00004442"/>
    </source>
</evidence>
<keyword evidence="8" id="KW-0175">Coiled coil</keyword>
<evidence type="ECO:0000313" key="9">
    <source>
        <dbReference type="EMBL" id="WKW10856.1"/>
    </source>
</evidence>
<proteinExistence type="inferred from homology"/>
<comment type="subcellular location">
    <subcellularLocation>
        <location evidence="1">Cell outer membrane</location>
    </subcellularLocation>
</comment>
<evidence type="ECO:0000256" key="7">
    <source>
        <dbReference type="ARBA" id="ARBA00023237"/>
    </source>
</evidence>
<keyword evidence="11" id="KW-1185">Reference proteome</keyword>
<keyword evidence="4" id="KW-1134">Transmembrane beta strand</keyword>
<sequence length="475" mass="51042">MQSLTFRGALRWVAAVAVFAQPLGAQQASDTLRLTVEDAVARVLRASDESRIADAQLELADAAVLSARAAGLPQLRLSGSNQQVLKNARAAIVGAVFNQNYVYTANLNLQQAVFQGGRVFAAAQAASRAEQAAALTRDETRAQLAVQIQAVYLNAVFTARIAEIQATNRQLAEERVTQAEQLERAGRASRYDVLRARVERDNLEPELRAAVAARTLADLELRRLLDLPATQPVALVTALDGERVRTLATTADAGPASERAAVRAAELTAAARRAGIRVARADLLPTFTAGFTYGYLAFPTSPGIPTVLGDRGNEFCPPGAPPAQQCQNSGWFPDRNFSIQMSWPLFDGLRAKGQIDLAQAQARIAELQARQARESASIEVEQARAELARAQAVASARETTVREAQEAFELATLRLARGVGTQLEVSDAQLALLRARTTDARAVFDLYLAVAELARVRAEPIPLPDGGSVSIRPTH</sequence>
<keyword evidence="3" id="KW-0813">Transport</keyword>
<keyword evidence="5" id="KW-0812">Transmembrane</keyword>
<keyword evidence="6" id="KW-0472">Membrane</keyword>
<dbReference type="InterPro" id="IPR003423">
    <property type="entry name" value="OMP_efflux"/>
</dbReference>
<dbReference type="GO" id="GO:0009279">
    <property type="term" value="C:cell outer membrane"/>
    <property type="evidence" value="ECO:0007669"/>
    <property type="project" value="UniProtKB-SubCell"/>
</dbReference>
<dbReference type="SUPFAM" id="SSF56954">
    <property type="entry name" value="Outer membrane efflux proteins (OEP)"/>
    <property type="match status" value="1"/>
</dbReference>
<accession>A0AA49Q3G1</accession>
<evidence type="ECO:0000256" key="4">
    <source>
        <dbReference type="ARBA" id="ARBA00022452"/>
    </source>
</evidence>
<dbReference type="PANTHER" id="PTHR30026">
    <property type="entry name" value="OUTER MEMBRANE PROTEIN TOLC"/>
    <property type="match status" value="1"/>
</dbReference>
<dbReference type="Gene3D" id="1.20.1600.10">
    <property type="entry name" value="Outer membrane efflux proteins (OEP)"/>
    <property type="match status" value="1"/>
</dbReference>
<dbReference type="GO" id="GO:0015288">
    <property type="term" value="F:porin activity"/>
    <property type="evidence" value="ECO:0007669"/>
    <property type="project" value="TreeGrafter"/>
</dbReference>
<dbReference type="InterPro" id="IPR051906">
    <property type="entry name" value="TolC-like"/>
</dbReference>
<dbReference type="Proteomes" id="UP001229955">
    <property type="component" value="Chromosome"/>
</dbReference>
<dbReference type="KEGG" id="pspc:Strain318_000088"/>
<evidence type="ECO:0000256" key="2">
    <source>
        <dbReference type="ARBA" id="ARBA00007613"/>
    </source>
</evidence>
<dbReference type="GO" id="GO:1990281">
    <property type="term" value="C:efflux pump complex"/>
    <property type="evidence" value="ECO:0007669"/>
    <property type="project" value="TreeGrafter"/>
</dbReference>
<evidence type="ECO:0000256" key="5">
    <source>
        <dbReference type="ARBA" id="ARBA00022692"/>
    </source>
</evidence>
<dbReference type="PANTHER" id="PTHR30026:SF20">
    <property type="entry name" value="OUTER MEMBRANE PROTEIN TOLC"/>
    <property type="match status" value="1"/>
</dbReference>
<dbReference type="Pfam" id="PF02321">
    <property type="entry name" value="OEP"/>
    <property type="match status" value="1"/>
</dbReference>
<organism evidence="10 11">
    <name type="scientific">Pseudogemmatithrix spongiicola</name>
    <dbReference type="NCBI Taxonomy" id="3062599"/>
    <lineage>
        <taxon>Bacteria</taxon>
        <taxon>Pseudomonadati</taxon>
        <taxon>Gemmatimonadota</taxon>
        <taxon>Gemmatimonadia</taxon>
        <taxon>Gemmatimonadales</taxon>
        <taxon>Gemmatimonadaceae</taxon>
        <taxon>Pseudogemmatithrix</taxon>
    </lineage>
</organism>
<feature type="coiled-coil region" evidence="8">
    <location>
        <begin position="350"/>
        <end position="393"/>
    </location>
</feature>
<evidence type="ECO:0000256" key="8">
    <source>
        <dbReference type="SAM" id="Coils"/>
    </source>
</evidence>
<accession>A0AA49JX40</accession>
<dbReference type="EMBL" id="CP130613">
    <property type="protein sequence ID" value="WKW13765.1"/>
    <property type="molecule type" value="Genomic_DNA"/>
</dbReference>
<protein>
    <submittedName>
        <fullName evidence="10">TolC family protein</fullName>
    </submittedName>
</protein>
<evidence type="ECO:0000313" key="11">
    <source>
        <dbReference type="Proteomes" id="UP001229955"/>
    </source>
</evidence>
<reference evidence="10" key="1">
    <citation type="submission" date="2023-07" db="EMBL/GenBank/DDBJ databases">
        <authorList>
            <person name="Haufschild T."/>
            <person name="Kallscheuer N."/>
            <person name="Hammer J."/>
            <person name="Kohn T."/>
            <person name="Kabuu M."/>
            <person name="Jogler M."/>
            <person name="Wohfarth N."/>
            <person name="Heuer A."/>
            <person name="Rohde M."/>
            <person name="van Teeseling M.C.F."/>
            <person name="Jogler C."/>
        </authorList>
    </citation>
    <scope>NUCLEOTIDE SEQUENCE</scope>
    <source>
        <strain evidence="9">Strain 138</strain>
        <strain evidence="10">Strain 318</strain>
    </source>
</reference>
<evidence type="ECO:0000256" key="6">
    <source>
        <dbReference type="ARBA" id="ARBA00023136"/>
    </source>
</evidence>
<dbReference type="AlphaFoldDB" id="A0AA49JX40"/>